<dbReference type="Proteomes" id="UP000011014">
    <property type="component" value="Unassembled WGS sequence"/>
</dbReference>
<evidence type="ECO:0000259" key="1">
    <source>
        <dbReference type="Pfam" id="PF17919"/>
    </source>
</evidence>
<feature type="non-terminal residue" evidence="2">
    <location>
        <position position="1"/>
    </location>
</feature>
<dbReference type="EMBL" id="FN655089">
    <property type="protein sequence ID" value="CBY37927.1"/>
    <property type="molecule type" value="Genomic_DNA"/>
</dbReference>
<dbReference type="SUPFAM" id="SSF56672">
    <property type="entry name" value="DNA/RNA polymerases"/>
    <property type="match status" value="1"/>
</dbReference>
<gene>
    <name evidence="2" type="ORF">GSOID_T00031423001</name>
</gene>
<dbReference type="InterPro" id="IPR051320">
    <property type="entry name" value="Viral_Replic_Matur_Polypro"/>
</dbReference>
<organism evidence="2">
    <name type="scientific">Oikopleura dioica</name>
    <name type="common">Tunicate</name>
    <dbReference type="NCBI Taxonomy" id="34765"/>
    <lineage>
        <taxon>Eukaryota</taxon>
        <taxon>Metazoa</taxon>
        <taxon>Chordata</taxon>
        <taxon>Tunicata</taxon>
        <taxon>Appendicularia</taxon>
        <taxon>Copelata</taxon>
        <taxon>Oikopleuridae</taxon>
        <taxon>Oikopleura</taxon>
    </lineage>
</organism>
<dbReference type="PANTHER" id="PTHR33064">
    <property type="entry name" value="POL PROTEIN"/>
    <property type="match status" value="1"/>
</dbReference>
<dbReference type="PANTHER" id="PTHR33064:SF37">
    <property type="entry name" value="RIBONUCLEASE H"/>
    <property type="match status" value="1"/>
</dbReference>
<name>E4YR35_OIKDI</name>
<sequence>YGILMSSKKVKFCRAEFDFLGHKINSAGISATNKHIEAIKNFPVPKDRTSLKQFLGLANFNLKFKKIPFEWTDVHQTAFEEIVEQLATSPRIAHFDKEKPVALVNDASGHAVGGTLYQENGSDLVPIGDFSRELSGQDLRRSMRQKELLAVAYASSTLSIIFTIYEPRQNTSQKVRELDSLREEVVENSESALFVPTFKNKQIRPLNCCPCCPC</sequence>
<dbReference type="Pfam" id="PF17919">
    <property type="entry name" value="RT_RNaseH_2"/>
    <property type="match status" value="1"/>
</dbReference>
<reference evidence="2" key="1">
    <citation type="journal article" date="2010" name="Science">
        <title>Plasticity of animal genome architecture unmasked by rapid evolution of a pelagic tunicate.</title>
        <authorList>
            <person name="Denoeud F."/>
            <person name="Henriet S."/>
            <person name="Mungpakdee S."/>
            <person name="Aury J.M."/>
            <person name="Da Silva C."/>
            <person name="Brinkmann H."/>
            <person name="Mikhaleva J."/>
            <person name="Olsen L.C."/>
            <person name="Jubin C."/>
            <person name="Canestro C."/>
            <person name="Bouquet J.M."/>
            <person name="Danks G."/>
            <person name="Poulain J."/>
            <person name="Campsteijn C."/>
            <person name="Adamski M."/>
            <person name="Cross I."/>
            <person name="Yadetie F."/>
            <person name="Muffato M."/>
            <person name="Louis A."/>
            <person name="Butcher S."/>
            <person name="Tsagkogeorga G."/>
            <person name="Konrad A."/>
            <person name="Singh S."/>
            <person name="Jensen M.F."/>
            <person name="Cong E.H."/>
            <person name="Eikeseth-Otteraa H."/>
            <person name="Noel B."/>
            <person name="Anthouard V."/>
            <person name="Porcel B.M."/>
            <person name="Kachouri-Lafond R."/>
            <person name="Nishino A."/>
            <person name="Ugolini M."/>
            <person name="Chourrout P."/>
            <person name="Nishida H."/>
            <person name="Aasland R."/>
            <person name="Huzurbazar S."/>
            <person name="Westhof E."/>
            <person name="Delsuc F."/>
            <person name="Lehrach H."/>
            <person name="Reinhardt R."/>
            <person name="Weissenbach J."/>
            <person name="Roy S.W."/>
            <person name="Artiguenave F."/>
            <person name="Postlethwait J.H."/>
            <person name="Manak J.R."/>
            <person name="Thompson E.M."/>
            <person name="Jaillon O."/>
            <person name="Du Pasquier L."/>
            <person name="Boudinot P."/>
            <person name="Liberles D.A."/>
            <person name="Volff J.N."/>
            <person name="Philippe H."/>
            <person name="Lenhard B."/>
            <person name="Roest Crollius H."/>
            <person name="Wincker P."/>
            <person name="Chourrout D."/>
        </authorList>
    </citation>
    <scope>NUCLEOTIDE SEQUENCE [LARGE SCALE GENOMIC DNA]</scope>
</reference>
<dbReference type="AlphaFoldDB" id="E4YR35"/>
<evidence type="ECO:0000313" key="2">
    <source>
        <dbReference type="EMBL" id="CBY37927.1"/>
    </source>
</evidence>
<dbReference type="InterPro" id="IPR043502">
    <property type="entry name" value="DNA/RNA_pol_sf"/>
</dbReference>
<accession>E4YR35</accession>
<feature type="domain" description="Reverse transcriptase/retrotransposon-derived protein RNase H-like" evidence="1">
    <location>
        <begin position="71"/>
        <end position="159"/>
    </location>
</feature>
<protein>
    <recommendedName>
        <fullName evidence="1">Reverse transcriptase/retrotransposon-derived protein RNase H-like domain-containing protein</fullName>
    </recommendedName>
</protein>
<proteinExistence type="predicted"/>
<dbReference type="InterPro" id="IPR041577">
    <property type="entry name" value="RT_RNaseH_2"/>
</dbReference>